<dbReference type="Proteomes" id="UP000235371">
    <property type="component" value="Unassembled WGS sequence"/>
</dbReference>
<reference evidence="4 5" key="1">
    <citation type="submission" date="2016-04" db="EMBL/GenBank/DDBJ databases">
        <title>A degradative enzymes factory behind the ericoid mycorrhizal symbiosis.</title>
        <authorList>
            <consortium name="DOE Joint Genome Institute"/>
            <person name="Martino E."/>
            <person name="Morin E."/>
            <person name="Grelet G."/>
            <person name="Kuo A."/>
            <person name="Kohler A."/>
            <person name="Daghino S."/>
            <person name="Barry K."/>
            <person name="Choi C."/>
            <person name="Cichocki N."/>
            <person name="Clum A."/>
            <person name="Copeland A."/>
            <person name="Hainaut M."/>
            <person name="Haridas S."/>
            <person name="Labutti K."/>
            <person name="Lindquist E."/>
            <person name="Lipzen A."/>
            <person name="Khouja H.-R."/>
            <person name="Murat C."/>
            <person name="Ohm R."/>
            <person name="Olson A."/>
            <person name="Spatafora J."/>
            <person name="Veneault-Fourrey C."/>
            <person name="Henrissat B."/>
            <person name="Grigoriev I."/>
            <person name="Martin F."/>
            <person name="Perotto S."/>
        </authorList>
    </citation>
    <scope>NUCLEOTIDE SEQUENCE [LARGE SCALE GENOMIC DNA]</scope>
    <source>
        <strain evidence="4 5">E</strain>
    </source>
</reference>
<dbReference type="PANTHER" id="PTHR39614">
    <property type="entry name" value="INTEGRAL MEMBRANE PROTEIN"/>
    <property type="match status" value="1"/>
</dbReference>
<dbReference type="RefSeq" id="XP_024743491.1">
    <property type="nucleotide sequence ID" value="XM_024886306.1"/>
</dbReference>
<name>A0A2J6TUC0_9HELO</name>
<feature type="transmembrane region" description="Helical" evidence="2">
    <location>
        <begin position="80"/>
        <end position="100"/>
    </location>
</feature>
<accession>A0A2J6TUC0</accession>
<sequence length="367" mass="40152">MPFSLPQQVFAILQSAGVFFQIDRGLGKSVDLINPDKLILIQKAAYCSDILYIITLFFTKLSTSFLFLRLTPGKGHSIAIWSTIAMIIAWAVISILLIAIRCHPANPWLDTTADMCGNLFARWQFIAALDILTEAALFSISLYLIWGIQMSLKSKTIVVTSFGCRLPVIAIAGLRLHFLFLALTSSNPTLRGAPESTSITQIEIGYAIMASIVPCLKNFMAAYDAPIQSQNWYPHYGTSEAYTHELASVAVSTKSAAKSSKSVVSTAVSNSSPEVKETSRGGVQVYSGGKKGGGASILSSGLGKLRPEQISYEARVEFKERDGERSSREEGESRRSIESGNSRRMIIKKGVEWSVDYGRRSREADEG</sequence>
<dbReference type="PANTHER" id="PTHR39614:SF2">
    <property type="entry name" value="INTEGRAL MEMBRANE PROTEIN"/>
    <property type="match status" value="1"/>
</dbReference>
<feature type="compositionally biased region" description="Basic and acidic residues" evidence="1">
    <location>
        <begin position="316"/>
        <end position="337"/>
    </location>
</feature>
<keyword evidence="2" id="KW-1133">Transmembrane helix</keyword>
<organism evidence="4 5">
    <name type="scientific">Hyaloscypha bicolor E</name>
    <dbReference type="NCBI Taxonomy" id="1095630"/>
    <lineage>
        <taxon>Eukaryota</taxon>
        <taxon>Fungi</taxon>
        <taxon>Dikarya</taxon>
        <taxon>Ascomycota</taxon>
        <taxon>Pezizomycotina</taxon>
        <taxon>Leotiomycetes</taxon>
        <taxon>Helotiales</taxon>
        <taxon>Hyaloscyphaceae</taxon>
        <taxon>Hyaloscypha</taxon>
        <taxon>Hyaloscypha bicolor</taxon>
    </lineage>
</organism>
<evidence type="ECO:0000256" key="2">
    <source>
        <dbReference type="SAM" id="Phobius"/>
    </source>
</evidence>
<dbReference type="AlphaFoldDB" id="A0A2J6TUC0"/>
<evidence type="ECO:0000256" key="1">
    <source>
        <dbReference type="SAM" id="MobiDB-lite"/>
    </source>
</evidence>
<keyword evidence="2" id="KW-0472">Membrane</keyword>
<keyword evidence="5" id="KW-1185">Reference proteome</keyword>
<feature type="transmembrane region" description="Helical" evidence="2">
    <location>
        <begin position="120"/>
        <end position="145"/>
    </location>
</feature>
<dbReference type="STRING" id="1095630.A0A2J6TUC0"/>
<evidence type="ECO:0000313" key="4">
    <source>
        <dbReference type="EMBL" id="PMD66587.1"/>
    </source>
</evidence>
<dbReference type="OrthoDB" id="3918601at2759"/>
<dbReference type="Pfam" id="PF20684">
    <property type="entry name" value="Fung_rhodopsin"/>
    <property type="match status" value="1"/>
</dbReference>
<dbReference type="EMBL" id="KZ613743">
    <property type="protein sequence ID" value="PMD66587.1"/>
    <property type="molecule type" value="Genomic_DNA"/>
</dbReference>
<evidence type="ECO:0000259" key="3">
    <source>
        <dbReference type="Pfam" id="PF20684"/>
    </source>
</evidence>
<feature type="region of interest" description="Disordered" evidence="1">
    <location>
        <begin position="316"/>
        <end position="343"/>
    </location>
</feature>
<keyword evidence="2" id="KW-0812">Transmembrane</keyword>
<gene>
    <name evidence="4" type="ORF">K444DRAFT_658886</name>
</gene>
<dbReference type="InParanoid" id="A0A2J6TUC0"/>
<feature type="transmembrane region" description="Helical" evidence="2">
    <location>
        <begin position="157"/>
        <end position="183"/>
    </location>
</feature>
<dbReference type="GeneID" id="36594383"/>
<feature type="transmembrane region" description="Helical" evidence="2">
    <location>
        <begin position="50"/>
        <end position="68"/>
    </location>
</feature>
<proteinExistence type="predicted"/>
<dbReference type="InterPro" id="IPR049326">
    <property type="entry name" value="Rhodopsin_dom_fungi"/>
</dbReference>
<evidence type="ECO:0000313" key="5">
    <source>
        <dbReference type="Proteomes" id="UP000235371"/>
    </source>
</evidence>
<feature type="domain" description="Rhodopsin" evidence="3">
    <location>
        <begin position="8"/>
        <end position="220"/>
    </location>
</feature>
<protein>
    <recommendedName>
        <fullName evidence="3">Rhodopsin domain-containing protein</fullName>
    </recommendedName>
</protein>